<dbReference type="GO" id="GO:0003735">
    <property type="term" value="F:structural constituent of ribosome"/>
    <property type="evidence" value="ECO:0007669"/>
    <property type="project" value="InterPro"/>
</dbReference>
<dbReference type="InterPro" id="IPR000754">
    <property type="entry name" value="Ribosomal_uS9"/>
</dbReference>
<accession>A0A1F6CVP4</accession>
<proteinExistence type="inferred from homology"/>
<dbReference type="InterPro" id="IPR023035">
    <property type="entry name" value="Ribosomal_uS9_bac/plastid"/>
</dbReference>
<evidence type="ECO:0000313" key="7">
    <source>
        <dbReference type="EMBL" id="OGG53233.1"/>
    </source>
</evidence>
<dbReference type="GO" id="GO:0003723">
    <property type="term" value="F:RNA binding"/>
    <property type="evidence" value="ECO:0007669"/>
    <property type="project" value="TreeGrafter"/>
</dbReference>
<dbReference type="Proteomes" id="UP000176863">
    <property type="component" value="Unassembled WGS sequence"/>
</dbReference>
<dbReference type="PANTHER" id="PTHR21569">
    <property type="entry name" value="RIBOSOMAL PROTEIN S9"/>
    <property type="match status" value="1"/>
</dbReference>
<sequence>MAKETHYTEAVGRRKTATARVRISEAKSPSMMVNGKTAAEYFPLEQMVKTAFAPMQMLGASYAVSARVHGGGHKAQAEAVRHGLSRAMTELVPEQRKDLKVRGFLKRDPRAKERKKFGLKAARRAPQWSKR</sequence>
<dbReference type="EMBL" id="MFKT01000015">
    <property type="protein sequence ID" value="OGG53233.1"/>
    <property type="molecule type" value="Genomic_DNA"/>
</dbReference>
<dbReference type="AlphaFoldDB" id="A0A1F6CVP4"/>
<evidence type="ECO:0000256" key="1">
    <source>
        <dbReference type="ARBA" id="ARBA00005251"/>
    </source>
</evidence>
<organism evidence="7 8">
    <name type="scientific">Candidatus Kaiserbacteria bacterium RIFCSPHIGHO2_01_FULL_53_29</name>
    <dbReference type="NCBI Taxonomy" id="1798480"/>
    <lineage>
        <taxon>Bacteria</taxon>
        <taxon>Candidatus Kaiseribacteriota</taxon>
    </lineage>
</organism>
<protein>
    <recommendedName>
        <fullName evidence="4">Small ribosomal subunit protein uS9</fullName>
    </recommendedName>
    <alternativeName>
        <fullName evidence="5">30S ribosomal protein S9</fullName>
    </alternativeName>
</protein>
<gene>
    <name evidence="7" type="ORF">A2851_02910</name>
</gene>
<name>A0A1F6CVP4_9BACT</name>
<dbReference type="PANTHER" id="PTHR21569:SF1">
    <property type="entry name" value="SMALL RIBOSOMAL SUBUNIT PROTEIN US9M"/>
    <property type="match status" value="1"/>
</dbReference>
<evidence type="ECO:0000256" key="4">
    <source>
        <dbReference type="ARBA" id="ARBA00035259"/>
    </source>
</evidence>
<dbReference type="SUPFAM" id="SSF54211">
    <property type="entry name" value="Ribosomal protein S5 domain 2-like"/>
    <property type="match status" value="1"/>
</dbReference>
<comment type="similarity">
    <text evidence="1">Belongs to the universal ribosomal protein uS9 family.</text>
</comment>
<feature type="compositionally biased region" description="Basic residues" evidence="6">
    <location>
        <begin position="112"/>
        <end position="131"/>
    </location>
</feature>
<dbReference type="NCBIfam" id="NF001099">
    <property type="entry name" value="PRK00132.1"/>
    <property type="match status" value="1"/>
</dbReference>
<dbReference type="GO" id="GO:0022627">
    <property type="term" value="C:cytosolic small ribosomal subunit"/>
    <property type="evidence" value="ECO:0007669"/>
    <property type="project" value="TreeGrafter"/>
</dbReference>
<keyword evidence="3" id="KW-0687">Ribonucleoprotein</keyword>
<evidence type="ECO:0000256" key="5">
    <source>
        <dbReference type="ARBA" id="ARBA00035523"/>
    </source>
</evidence>
<dbReference type="Gene3D" id="3.30.230.10">
    <property type="match status" value="1"/>
</dbReference>
<evidence type="ECO:0000313" key="8">
    <source>
        <dbReference type="Proteomes" id="UP000176863"/>
    </source>
</evidence>
<evidence type="ECO:0000256" key="6">
    <source>
        <dbReference type="SAM" id="MobiDB-lite"/>
    </source>
</evidence>
<feature type="region of interest" description="Disordered" evidence="6">
    <location>
        <begin position="110"/>
        <end position="131"/>
    </location>
</feature>
<evidence type="ECO:0000256" key="2">
    <source>
        <dbReference type="ARBA" id="ARBA00022980"/>
    </source>
</evidence>
<dbReference type="InterPro" id="IPR020568">
    <property type="entry name" value="Ribosomal_Su5_D2-typ_SF"/>
</dbReference>
<dbReference type="GO" id="GO:0006412">
    <property type="term" value="P:translation"/>
    <property type="evidence" value="ECO:0007669"/>
    <property type="project" value="InterPro"/>
</dbReference>
<comment type="caution">
    <text evidence="7">The sequence shown here is derived from an EMBL/GenBank/DDBJ whole genome shotgun (WGS) entry which is preliminary data.</text>
</comment>
<evidence type="ECO:0000256" key="3">
    <source>
        <dbReference type="ARBA" id="ARBA00023274"/>
    </source>
</evidence>
<dbReference type="STRING" id="1798480.A2851_02910"/>
<reference evidence="7 8" key="1">
    <citation type="journal article" date="2016" name="Nat. Commun.">
        <title>Thousands of microbial genomes shed light on interconnected biogeochemical processes in an aquifer system.</title>
        <authorList>
            <person name="Anantharaman K."/>
            <person name="Brown C.T."/>
            <person name="Hug L.A."/>
            <person name="Sharon I."/>
            <person name="Castelle C.J."/>
            <person name="Probst A.J."/>
            <person name="Thomas B.C."/>
            <person name="Singh A."/>
            <person name="Wilkins M.J."/>
            <person name="Karaoz U."/>
            <person name="Brodie E.L."/>
            <person name="Williams K.H."/>
            <person name="Hubbard S.S."/>
            <person name="Banfield J.F."/>
        </authorList>
    </citation>
    <scope>NUCLEOTIDE SEQUENCE [LARGE SCALE GENOMIC DNA]</scope>
</reference>
<dbReference type="Pfam" id="PF00380">
    <property type="entry name" value="Ribosomal_S9"/>
    <property type="match status" value="1"/>
</dbReference>
<keyword evidence="2 7" id="KW-0689">Ribosomal protein</keyword>
<dbReference type="InterPro" id="IPR014721">
    <property type="entry name" value="Ribsml_uS5_D2-typ_fold_subgr"/>
</dbReference>